<dbReference type="NCBIfam" id="TIGR01068">
    <property type="entry name" value="thioredoxin"/>
    <property type="match status" value="1"/>
</dbReference>
<feature type="domain" description="Thioredoxin" evidence="9">
    <location>
        <begin position="1"/>
        <end position="104"/>
    </location>
</feature>
<sequence>MATIHLTNDAFDKAVSNGLAMVDFWASWCGPCKMLSPVIERLAEQYEGKALVGKVNVDDEPNLAMRFGVMSIPTVVFLKDGKEIDRKVGVMPEASYTAVLDQNL</sequence>
<evidence type="ECO:0000256" key="2">
    <source>
        <dbReference type="ARBA" id="ARBA00020570"/>
    </source>
</evidence>
<keyword evidence="3" id="KW-0813">Transport</keyword>
<evidence type="ECO:0000256" key="7">
    <source>
        <dbReference type="NCBIfam" id="TIGR01068"/>
    </source>
</evidence>
<dbReference type="InterPro" id="IPR017937">
    <property type="entry name" value="Thioredoxin_CS"/>
</dbReference>
<dbReference type="PANTHER" id="PTHR45663:SF11">
    <property type="entry name" value="GEO12009P1"/>
    <property type="match status" value="1"/>
</dbReference>
<gene>
    <name evidence="10" type="primary">trxA</name>
    <name evidence="10" type="ORF">WMO45_07320</name>
</gene>
<evidence type="ECO:0000256" key="6">
    <source>
        <dbReference type="ARBA" id="ARBA00023284"/>
    </source>
</evidence>
<evidence type="ECO:0000313" key="10">
    <source>
        <dbReference type="EMBL" id="MEQ2456328.1"/>
    </source>
</evidence>
<dbReference type="PANTHER" id="PTHR45663">
    <property type="entry name" value="GEO12009P1"/>
    <property type="match status" value="1"/>
</dbReference>
<keyword evidence="4" id="KW-0249">Electron transport</keyword>
<evidence type="ECO:0000256" key="4">
    <source>
        <dbReference type="ARBA" id="ARBA00022982"/>
    </source>
</evidence>
<keyword evidence="5" id="KW-1015">Disulfide bond</keyword>
<keyword evidence="6" id="KW-0676">Redox-active center</keyword>
<dbReference type="Proteomes" id="UP001440599">
    <property type="component" value="Unassembled WGS sequence"/>
</dbReference>
<evidence type="ECO:0000259" key="9">
    <source>
        <dbReference type="PROSITE" id="PS51352"/>
    </source>
</evidence>
<evidence type="ECO:0000256" key="1">
    <source>
        <dbReference type="ARBA" id="ARBA00008987"/>
    </source>
</evidence>
<name>A0ABV1EP04_9FIRM</name>
<dbReference type="PROSITE" id="PS51352">
    <property type="entry name" value="THIOREDOXIN_2"/>
    <property type="match status" value="1"/>
</dbReference>
<dbReference type="RefSeq" id="WP_349139925.1">
    <property type="nucleotide sequence ID" value="NZ_JBBMFT010000003.1"/>
</dbReference>
<dbReference type="Pfam" id="PF00085">
    <property type="entry name" value="Thioredoxin"/>
    <property type="match status" value="1"/>
</dbReference>
<dbReference type="PRINTS" id="PR00421">
    <property type="entry name" value="THIOREDOXIN"/>
</dbReference>
<dbReference type="Gene3D" id="3.40.30.10">
    <property type="entry name" value="Glutaredoxin"/>
    <property type="match status" value="1"/>
</dbReference>
<dbReference type="InterPro" id="IPR013766">
    <property type="entry name" value="Thioredoxin_domain"/>
</dbReference>
<dbReference type="CDD" id="cd02947">
    <property type="entry name" value="TRX_family"/>
    <property type="match status" value="1"/>
</dbReference>
<accession>A0ABV1EP04</accession>
<reference evidence="10 11" key="1">
    <citation type="submission" date="2024-03" db="EMBL/GenBank/DDBJ databases">
        <title>Human intestinal bacterial collection.</title>
        <authorList>
            <person name="Pauvert C."/>
            <person name="Hitch T.C.A."/>
            <person name="Clavel T."/>
        </authorList>
    </citation>
    <scope>NUCLEOTIDE SEQUENCE [LARGE SCALE GENOMIC DNA]</scope>
    <source>
        <strain evidence="10 11">CLA-AP-H34</strain>
    </source>
</reference>
<evidence type="ECO:0000256" key="3">
    <source>
        <dbReference type="ARBA" id="ARBA00022448"/>
    </source>
</evidence>
<comment type="caution">
    <text evidence="10">The sequence shown here is derived from an EMBL/GenBank/DDBJ whole genome shotgun (WGS) entry which is preliminary data.</text>
</comment>
<dbReference type="SUPFAM" id="SSF52833">
    <property type="entry name" value="Thioredoxin-like"/>
    <property type="match status" value="1"/>
</dbReference>
<dbReference type="EMBL" id="JBBMFT010000003">
    <property type="protein sequence ID" value="MEQ2456328.1"/>
    <property type="molecule type" value="Genomic_DNA"/>
</dbReference>
<dbReference type="InterPro" id="IPR005746">
    <property type="entry name" value="Thioredoxin"/>
</dbReference>
<keyword evidence="11" id="KW-1185">Reference proteome</keyword>
<proteinExistence type="inferred from homology"/>
<evidence type="ECO:0000256" key="5">
    <source>
        <dbReference type="ARBA" id="ARBA00023157"/>
    </source>
</evidence>
<dbReference type="PROSITE" id="PS00194">
    <property type="entry name" value="THIOREDOXIN_1"/>
    <property type="match status" value="1"/>
</dbReference>
<evidence type="ECO:0000256" key="8">
    <source>
        <dbReference type="PIRNR" id="PIRNR000077"/>
    </source>
</evidence>
<evidence type="ECO:0000313" key="11">
    <source>
        <dbReference type="Proteomes" id="UP001440599"/>
    </source>
</evidence>
<dbReference type="PIRSF" id="PIRSF000077">
    <property type="entry name" value="Thioredoxin"/>
    <property type="match status" value="1"/>
</dbReference>
<comment type="similarity">
    <text evidence="1 8">Belongs to the thioredoxin family.</text>
</comment>
<organism evidence="10 11">
    <name type="scientific">Flavonifractor hominis</name>
    <dbReference type="NCBI Taxonomy" id="3133178"/>
    <lineage>
        <taxon>Bacteria</taxon>
        <taxon>Bacillati</taxon>
        <taxon>Bacillota</taxon>
        <taxon>Clostridia</taxon>
        <taxon>Eubacteriales</taxon>
        <taxon>Oscillospiraceae</taxon>
        <taxon>Flavonifractor</taxon>
    </lineage>
</organism>
<protein>
    <recommendedName>
        <fullName evidence="2 7">Thioredoxin</fullName>
    </recommendedName>
</protein>
<dbReference type="InterPro" id="IPR036249">
    <property type="entry name" value="Thioredoxin-like_sf"/>
</dbReference>